<gene>
    <name evidence="2" type="ORF">CH357_14195</name>
</gene>
<evidence type="ECO:0000313" key="3">
    <source>
        <dbReference type="Proteomes" id="UP000232196"/>
    </source>
</evidence>
<evidence type="ECO:0000256" key="1">
    <source>
        <dbReference type="SAM" id="MobiDB-lite"/>
    </source>
</evidence>
<keyword evidence="3" id="KW-1185">Reference proteome</keyword>
<reference evidence="2 3" key="1">
    <citation type="submission" date="2017-07" db="EMBL/GenBank/DDBJ databases">
        <title>Leptospira spp. isolated from tropical soils.</title>
        <authorList>
            <person name="Thibeaux R."/>
            <person name="Iraola G."/>
            <person name="Ferres I."/>
            <person name="Bierque E."/>
            <person name="Girault D."/>
            <person name="Soupe-Gilbert M.-E."/>
            <person name="Picardeau M."/>
            <person name="Goarant C."/>
        </authorList>
    </citation>
    <scope>NUCLEOTIDE SEQUENCE [LARGE SCALE GENOMIC DNA]</scope>
    <source>
        <strain evidence="2 3">MCA1-C-A1</strain>
    </source>
</reference>
<dbReference type="AlphaFoldDB" id="A0A2M9XAM2"/>
<name>A0A2M9XAM2_9LEPT</name>
<dbReference type="RefSeq" id="WP_100707429.1">
    <property type="nucleotide sequence ID" value="NZ_NPDL01000006.1"/>
</dbReference>
<proteinExistence type="predicted"/>
<organism evidence="2 3">
    <name type="scientific">Leptospira hartskeerlii</name>
    <dbReference type="NCBI Taxonomy" id="2023177"/>
    <lineage>
        <taxon>Bacteria</taxon>
        <taxon>Pseudomonadati</taxon>
        <taxon>Spirochaetota</taxon>
        <taxon>Spirochaetia</taxon>
        <taxon>Leptospirales</taxon>
        <taxon>Leptospiraceae</taxon>
        <taxon>Leptospira</taxon>
    </lineage>
</organism>
<dbReference type="OrthoDB" id="340959at2"/>
<feature type="compositionally biased region" description="Polar residues" evidence="1">
    <location>
        <begin position="22"/>
        <end position="33"/>
    </location>
</feature>
<feature type="region of interest" description="Disordered" evidence="1">
    <location>
        <begin position="22"/>
        <end position="43"/>
    </location>
</feature>
<dbReference type="EMBL" id="NPDN01000007">
    <property type="protein sequence ID" value="PJZ24733.1"/>
    <property type="molecule type" value="Genomic_DNA"/>
</dbReference>
<dbReference type="Proteomes" id="UP000232196">
    <property type="component" value="Unassembled WGS sequence"/>
</dbReference>
<sequence>MRTPIFPILLTLILLTSAGLYSQEPSKGKPSSESIEEDGEVHKDGRSLDKEYYEYYFKTLPNLDVLEKEKLEYNLIRSLKLELRKRDPEKMTSEELKKINANSVRYERVYEDSIWMRGIRKQMQYLKFRDFMFVIVYEKYYCFISYEMNPARYIQEPYQVQLIFKKDSAFNSTTLPQP</sequence>
<protein>
    <submittedName>
        <fullName evidence="2">Uncharacterized protein</fullName>
    </submittedName>
</protein>
<accession>A0A2M9XAM2</accession>
<comment type="caution">
    <text evidence="2">The sequence shown here is derived from an EMBL/GenBank/DDBJ whole genome shotgun (WGS) entry which is preliminary data.</text>
</comment>
<evidence type="ECO:0000313" key="2">
    <source>
        <dbReference type="EMBL" id="PJZ24733.1"/>
    </source>
</evidence>